<dbReference type="EMBL" id="GBXM01005825">
    <property type="protein sequence ID" value="JAI02753.1"/>
    <property type="molecule type" value="Transcribed_RNA"/>
</dbReference>
<keyword evidence="1" id="KW-0812">Transmembrane</keyword>
<keyword evidence="1" id="KW-0472">Membrane</keyword>
<proteinExistence type="predicted"/>
<reference evidence="2" key="1">
    <citation type="submission" date="2014-11" db="EMBL/GenBank/DDBJ databases">
        <authorList>
            <person name="Amaro Gonzalez C."/>
        </authorList>
    </citation>
    <scope>NUCLEOTIDE SEQUENCE</scope>
</reference>
<evidence type="ECO:0000313" key="2">
    <source>
        <dbReference type="EMBL" id="JAI02753.1"/>
    </source>
</evidence>
<dbReference type="AlphaFoldDB" id="A0A0E9XJ65"/>
<sequence>MISSVTPYCHRSTLFSNNGTARRGLFHLYNGLPTMTIYGLVFIDFYRLNH</sequence>
<feature type="transmembrane region" description="Helical" evidence="1">
    <location>
        <begin position="26"/>
        <end position="46"/>
    </location>
</feature>
<name>A0A0E9XJ65_ANGAN</name>
<accession>A0A0E9XJ65</accession>
<keyword evidence="1" id="KW-1133">Transmembrane helix</keyword>
<organism evidence="2">
    <name type="scientific">Anguilla anguilla</name>
    <name type="common">European freshwater eel</name>
    <name type="synonym">Muraena anguilla</name>
    <dbReference type="NCBI Taxonomy" id="7936"/>
    <lineage>
        <taxon>Eukaryota</taxon>
        <taxon>Metazoa</taxon>
        <taxon>Chordata</taxon>
        <taxon>Craniata</taxon>
        <taxon>Vertebrata</taxon>
        <taxon>Euteleostomi</taxon>
        <taxon>Actinopterygii</taxon>
        <taxon>Neopterygii</taxon>
        <taxon>Teleostei</taxon>
        <taxon>Anguilliformes</taxon>
        <taxon>Anguillidae</taxon>
        <taxon>Anguilla</taxon>
    </lineage>
</organism>
<protein>
    <submittedName>
        <fullName evidence="2">Uncharacterized protein</fullName>
    </submittedName>
</protein>
<evidence type="ECO:0000256" key="1">
    <source>
        <dbReference type="SAM" id="Phobius"/>
    </source>
</evidence>
<reference evidence="2" key="2">
    <citation type="journal article" date="2015" name="Fish Shellfish Immunol.">
        <title>Early steps in the European eel (Anguilla anguilla)-Vibrio vulnificus interaction in the gills: Role of the RtxA13 toxin.</title>
        <authorList>
            <person name="Callol A."/>
            <person name="Pajuelo D."/>
            <person name="Ebbesson L."/>
            <person name="Teles M."/>
            <person name="MacKenzie S."/>
            <person name="Amaro C."/>
        </authorList>
    </citation>
    <scope>NUCLEOTIDE SEQUENCE</scope>
</reference>